<comment type="caution">
    <text evidence="2">The sequence shown here is derived from an EMBL/GenBank/DDBJ whole genome shotgun (WGS) entry which is preliminary data.</text>
</comment>
<keyword evidence="3" id="KW-1185">Reference proteome</keyword>
<dbReference type="EMBL" id="JBHUJD010000008">
    <property type="protein sequence ID" value="MFD2310383.1"/>
    <property type="molecule type" value="Genomic_DNA"/>
</dbReference>
<keyword evidence="1" id="KW-0732">Signal</keyword>
<feature type="chain" id="PRO_5045064819" evidence="1">
    <location>
        <begin position="27"/>
        <end position="165"/>
    </location>
</feature>
<name>A0ABW5EDL9_9GAMM</name>
<evidence type="ECO:0000313" key="3">
    <source>
        <dbReference type="Proteomes" id="UP001597425"/>
    </source>
</evidence>
<reference evidence="3" key="1">
    <citation type="journal article" date="2019" name="Int. J. Syst. Evol. Microbiol.">
        <title>The Global Catalogue of Microorganisms (GCM) 10K type strain sequencing project: providing services to taxonomists for standard genome sequencing and annotation.</title>
        <authorList>
            <consortium name="The Broad Institute Genomics Platform"/>
            <consortium name="The Broad Institute Genome Sequencing Center for Infectious Disease"/>
            <person name="Wu L."/>
            <person name="Ma J."/>
        </authorList>
    </citation>
    <scope>NUCLEOTIDE SEQUENCE [LARGE SCALE GENOMIC DNA]</scope>
    <source>
        <strain evidence="3">KCTC 12848</strain>
    </source>
</reference>
<protein>
    <submittedName>
        <fullName evidence="2">Uncharacterized protein</fullName>
    </submittedName>
</protein>
<dbReference type="Proteomes" id="UP001597425">
    <property type="component" value="Unassembled WGS sequence"/>
</dbReference>
<feature type="signal peptide" evidence="1">
    <location>
        <begin position="1"/>
        <end position="26"/>
    </location>
</feature>
<accession>A0ABW5EDL9</accession>
<organism evidence="2 3">
    <name type="scientific">Microbulbifer halophilus</name>
    <dbReference type="NCBI Taxonomy" id="453963"/>
    <lineage>
        <taxon>Bacteria</taxon>
        <taxon>Pseudomonadati</taxon>
        <taxon>Pseudomonadota</taxon>
        <taxon>Gammaproteobacteria</taxon>
        <taxon>Cellvibrionales</taxon>
        <taxon>Microbulbiferaceae</taxon>
        <taxon>Microbulbifer</taxon>
    </lineage>
</organism>
<proteinExistence type="predicted"/>
<sequence>MTTPVYKKSLTALIAVGAALSLSAVAGPLPIQELPAELDRCGGFEPVNDEPYFWVQMDVDVSQIFSYHATAAGYMTEGNAFWSHTYFPASFVSQKQTQYCDSFIDPAGFPHHISQARSCSLNLSTMPTGGGGQKVVATLEYSGCYLKSSVRKPNKLIAIEHTTKE</sequence>
<gene>
    <name evidence="2" type="ORF">ACFSKX_08125</name>
</gene>
<evidence type="ECO:0000256" key="1">
    <source>
        <dbReference type="SAM" id="SignalP"/>
    </source>
</evidence>
<evidence type="ECO:0000313" key="2">
    <source>
        <dbReference type="EMBL" id="MFD2310383.1"/>
    </source>
</evidence>
<dbReference type="RefSeq" id="WP_265722509.1">
    <property type="nucleotide sequence ID" value="NZ_JAPIVK010000024.1"/>
</dbReference>